<dbReference type="AlphaFoldDB" id="A0A4Z1PD24"/>
<protein>
    <submittedName>
        <fullName evidence="2">Glycoside hydrolase/deacetylase</fullName>
    </submittedName>
</protein>
<sequence>MHALSHANSSLASMTVKSGTSGDTYYHLRTNTPRLHTGTGSEHSAARDNDTRLNTQDDSPPNPKDISQGIFGAIVGNNSFLRLWSNGTIRTTWSTSILSYTTTAKYTTFNPASIWKTPMGTPNPLLHPADWHLEE</sequence>
<keyword evidence="3" id="KW-1185">Reference proteome</keyword>
<accession>A0A4Z1PD24</accession>
<reference evidence="2 3" key="1">
    <citation type="submission" date="2019-04" db="EMBL/GenBank/DDBJ databases">
        <title>High contiguity whole genome sequence and gene annotation resource for two Venturia nashicola isolates.</title>
        <authorList>
            <person name="Prokchorchik M."/>
            <person name="Won K."/>
            <person name="Lee Y."/>
            <person name="Choi E.D."/>
            <person name="Segonzac C."/>
            <person name="Sohn K.H."/>
        </authorList>
    </citation>
    <scope>NUCLEOTIDE SEQUENCE [LARGE SCALE GENOMIC DNA]</scope>
    <source>
        <strain evidence="2 3">PRI2</strain>
    </source>
</reference>
<gene>
    <name evidence="2" type="ORF">E6O75_ATG02085</name>
</gene>
<proteinExistence type="predicted"/>
<keyword evidence="2" id="KW-0378">Hydrolase</keyword>
<dbReference type="Proteomes" id="UP000298493">
    <property type="component" value="Unassembled WGS sequence"/>
</dbReference>
<evidence type="ECO:0000313" key="3">
    <source>
        <dbReference type="Proteomes" id="UP000298493"/>
    </source>
</evidence>
<feature type="region of interest" description="Disordered" evidence="1">
    <location>
        <begin position="25"/>
        <end position="67"/>
    </location>
</feature>
<dbReference type="GO" id="GO:0016787">
    <property type="term" value="F:hydrolase activity"/>
    <property type="evidence" value="ECO:0007669"/>
    <property type="project" value="UniProtKB-KW"/>
</dbReference>
<evidence type="ECO:0000313" key="2">
    <source>
        <dbReference type="EMBL" id="TID22911.1"/>
    </source>
</evidence>
<dbReference type="EMBL" id="SNSC02000007">
    <property type="protein sequence ID" value="TID22911.1"/>
    <property type="molecule type" value="Genomic_DNA"/>
</dbReference>
<name>A0A4Z1PD24_9PEZI</name>
<comment type="caution">
    <text evidence="2">The sequence shown here is derived from an EMBL/GenBank/DDBJ whole genome shotgun (WGS) entry which is preliminary data.</text>
</comment>
<evidence type="ECO:0000256" key="1">
    <source>
        <dbReference type="SAM" id="MobiDB-lite"/>
    </source>
</evidence>
<feature type="compositionally biased region" description="Polar residues" evidence="1">
    <location>
        <begin position="25"/>
        <end position="42"/>
    </location>
</feature>
<organism evidence="2 3">
    <name type="scientific">Venturia nashicola</name>
    <dbReference type="NCBI Taxonomy" id="86259"/>
    <lineage>
        <taxon>Eukaryota</taxon>
        <taxon>Fungi</taxon>
        <taxon>Dikarya</taxon>
        <taxon>Ascomycota</taxon>
        <taxon>Pezizomycotina</taxon>
        <taxon>Dothideomycetes</taxon>
        <taxon>Pleosporomycetidae</taxon>
        <taxon>Venturiales</taxon>
        <taxon>Venturiaceae</taxon>
        <taxon>Venturia</taxon>
    </lineage>
</organism>